<name>A0A1H9V480_9MICO</name>
<evidence type="ECO:0000313" key="2">
    <source>
        <dbReference type="Proteomes" id="UP000199019"/>
    </source>
</evidence>
<sequence length="145" mass="16205">MTINRSRMWWTGTEAADIQEYLAAYSAVEYPTERVIQIKCANCGADTFTVRVDDEQGCAERTCTSCGVRSLIFDSQDTIDEAELEDAACPCGGETFNAAAGFALRDDGEIRWVYLGLRCTRDGVLGCYSDWKIDYSPTVHLFERI</sequence>
<organism evidence="1 2">
    <name type="scientific">Pedococcus cremeus</name>
    <dbReference type="NCBI Taxonomy" id="587636"/>
    <lineage>
        <taxon>Bacteria</taxon>
        <taxon>Bacillati</taxon>
        <taxon>Actinomycetota</taxon>
        <taxon>Actinomycetes</taxon>
        <taxon>Micrococcales</taxon>
        <taxon>Intrasporangiaceae</taxon>
        <taxon>Pedococcus</taxon>
    </lineage>
</organism>
<accession>A0A1H9V480</accession>
<dbReference type="EMBL" id="FOHB01000003">
    <property type="protein sequence ID" value="SES16482.1"/>
    <property type="molecule type" value="Genomic_DNA"/>
</dbReference>
<gene>
    <name evidence="1" type="ORF">SAMN05216199_2288</name>
</gene>
<dbReference type="AlphaFoldDB" id="A0A1H9V480"/>
<protein>
    <submittedName>
        <fullName evidence="1">Uncharacterized protein</fullName>
    </submittedName>
</protein>
<keyword evidence="2" id="KW-1185">Reference proteome</keyword>
<evidence type="ECO:0000313" key="1">
    <source>
        <dbReference type="EMBL" id="SES16482.1"/>
    </source>
</evidence>
<dbReference type="RefSeq" id="WP_091758153.1">
    <property type="nucleotide sequence ID" value="NZ_FOHB01000003.1"/>
</dbReference>
<proteinExistence type="predicted"/>
<dbReference type="Proteomes" id="UP000199019">
    <property type="component" value="Unassembled WGS sequence"/>
</dbReference>
<reference evidence="2" key="1">
    <citation type="submission" date="2016-10" db="EMBL/GenBank/DDBJ databases">
        <authorList>
            <person name="Varghese N."/>
            <person name="Submissions S."/>
        </authorList>
    </citation>
    <scope>NUCLEOTIDE SEQUENCE [LARGE SCALE GENOMIC DNA]</scope>
    <source>
        <strain evidence="2">CGMCC 1.6963</strain>
    </source>
</reference>
<dbReference type="OrthoDB" id="281728at2"/>